<comment type="caution">
    <text evidence="1">The sequence shown here is derived from an EMBL/GenBank/DDBJ whole genome shotgun (WGS) entry which is preliminary data.</text>
</comment>
<dbReference type="Proteomes" id="UP000707071">
    <property type="component" value="Unassembled WGS sequence"/>
</dbReference>
<dbReference type="EMBL" id="SRRH01001021">
    <property type="protein sequence ID" value="KAG6283631.1"/>
    <property type="molecule type" value="Genomic_DNA"/>
</dbReference>
<accession>A0A9P7Q958</accession>
<reference evidence="1 2" key="1">
    <citation type="journal article" date="2020" name="bioRxiv">
        <title>Whole genome comparisons of ergot fungi reveals the divergence and evolution of species within the genus Claviceps are the result of varying mechanisms driving genome evolution and host range expansion.</title>
        <authorList>
            <person name="Wyka S.A."/>
            <person name="Mondo S.J."/>
            <person name="Liu M."/>
            <person name="Dettman J."/>
            <person name="Nalam V."/>
            <person name="Broders K.D."/>
        </authorList>
    </citation>
    <scope>NUCLEOTIDE SEQUENCE [LARGE SCALE GENOMIC DNA]</scope>
    <source>
        <strain evidence="1 2">Clav52</strain>
    </source>
</reference>
<gene>
    <name evidence="1" type="ORF">E4U09_000188</name>
</gene>
<proteinExistence type="predicted"/>
<sequence>MATKFTRATAVNDAEDLILRLRSLDQFCIIFQHTSYIDFKASDDSVLAWSKYLWRDLGAKTLLSELLLRKHDLALVHNDKFDYTHEGIVARYDQYLKSSQLRAIRLVPQIVKIIEPKCQGQCVWDKWQGVGP</sequence>
<protein>
    <submittedName>
        <fullName evidence="1">Uncharacterized protein</fullName>
    </submittedName>
</protein>
<organism evidence="1 2">
    <name type="scientific">Claviceps aff. purpurea</name>
    <dbReference type="NCBI Taxonomy" id="1967640"/>
    <lineage>
        <taxon>Eukaryota</taxon>
        <taxon>Fungi</taxon>
        <taxon>Dikarya</taxon>
        <taxon>Ascomycota</taxon>
        <taxon>Pezizomycotina</taxon>
        <taxon>Sordariomycetes</taxon>
        <taxon>Hypocreomycetidae</taxon>
        <taxon>Hypocreales</taxon>
        <taxon>Clavicipitaceae</taxon>
        <taxon>Claviceps</taxon>
    </lineage>
</organism>
<evidence type="ECO:0000313" key="1">
    <source>
        <dbReference type="EMBL" id="KAG6283631.1"/>
    </source>
</evidence>
<dbReference type="AlphaFoldDB" id="A0A9P7Q958"/>
<evidence type="ECO:0000313" key="2">
    <source>
        <dbReference type="Proteomes" id="UP000707071"/>
    </source>
</evidence>
<name>A0A9P7Q958_9HYPO</name>
<keyword evidence="2" id="KW-1185">Reference proteome</keyword>